<gene>
    <name evidence="1" type="ORF">CU100_00495</name>
</gene>
<proteinExistence type="predicted"/>
<reference evidence="2" key="1">
    <citation type="submission" date="2017-11" db="EMBL/GenBank/DDBJ databases">
        <authorList>
            <person name="Kuznetsova I."/>
            <person name="Sazanova A."/>
            <person name="Chirak E."/>
            <person name="Safronova V."/>
            <person name="Willems A."/>
        </authorList>
    </citation>
    <scope>NUCLEOTIDE SEQUENCE [LARGE SCALE GENOMIC DNA]</scope>
    <source>
        <strain evidence="2">PEPV15</strain>
    </source>
</reference>
<name>A0A2P7AYM3_9HYPH</name>
<comment type="caution">
    <text evidence="1">The sequence shown here is derived from an EMBL/GenBank/DDBJ whole genome shotgun (WGS) entry which is preliminary data.</text>
</comment>
<protein>
    <submittedName>
        <fullName evidence="1">Uncharacterized protein</fullName>
    </submittedName>
</protein>
<evidence type="ECO:0000313" key="2">
    <source>
        <dbReference type="Proteomes" id="UP000241158"/>
    </source>
</evidence>
<organism evidence="1 2">
    <name type="scientific">Phyllobacterium endophyticum</name>
    <dbReference type="NCBI Taxonomy" id="1149773"/>
    <lineage>
        <taxon>Bacteria</taxon>
        <taxon>Pseudomonadati</taxon>
        <taxon>Pseudomonadota</taxon>
        <taxon>Alphaproteobacteria</taxon>
        <taxon>Hyphomicrobiales</taxon>
        <taxon>Phyllobacteriaceae</taxon>
        <taxon>Phyllobacterium</taxon>
    </lineage>
</organism>
<dbReference type="AlphaFoldDB" id="A0A2P7AYM3"/>
<dbReference type="InterPro" id="IPR045720">
    <property type="entry name" value="DUF6074"/>
</dbReference>
<keyword evidence="2" id="KW-1185">Reference proteome</keyword>
<sequence length="97" mass="11038">MSMFGAEYPIQCQIIAFPLTKRVAKVRDVAAKLMEKTTDRQAEAYRNMVAEMLFRHLDRLGVAEDEQDEQVGAFFTAVEQELLRLYDLAEAYGDTSA</sequence>
<dbReference type="EMBL" id="PGGN01000001">
    <property type="protein sequence ID" value="PSH59319.1"/>
    <property type="molecule type" value="Genomic_DNA"/>
</dbReference>
<dbReference type="OrthoDB" id="8117239at2"/>
<evidence type="ECO:0000313" key="1">
    <source>
        <dbReference type="EMBL" id="PSH59319.1"/>
    </source>
</evidence>
<accession>A0A2P7AYM3</accession>
<dbReference type="Proteomes" id="UP000241158">
    <property type="component" value="Unassembled WGS sequence"/>
</dbReference>
<dbReference type="RefSeq" id="WP_106714616.1">
    <property type="nucleotide sequence ID" value="NZ_JACHXT010000002.1"/>
</dbReference>
<dbReference type="Pfam" id="PF19551">
    <property type="entry name" value="DUF6074"/>
    <property type="match status" value="1"/>
</dbReference>